<dbReference type="AlphaFoldDB" id="A0A8W7PXU0"/>
<organism evidence="3">
    <name type="scientific">Anopheles coluzzii</name>
    <name type="common">African malaria mosquito</name>
    <dbReference type="NCBI Taxonomy" id="1518534"/>
    <lineage>
        <taxon>Eukaryota</taxon>
        <taxon>Metazoa</taxon>
        <taxon>Ecdysozoa</taxon>
        <taxon>Arthropoda</taxon>
        <taxon>Hexapoda</taxon>
        <taxon>Insecta</taxon>
        <taxon>Pterygota</taxon>
        <taxon>Neoptera</taxon>
        <taxon>Endopterygota</taxon>
        <taxon>Diptera</taxon>
        <taxon>Nematocera</taxon>
        <taxon>Culicoidea</taxon>
        <taxon>Culicidae</taxon>
        <taxon>Anophelinae</taxon>
        <taxon>Anopheles</taxon>
    </lineage>
</organism>
<dbReference type="EnsemblMetazoa" id="ACOM038599-RA">
    <property type="protein sequence ID" value="ACOM038599-PA.1"/>
    <property type="gene ID" value="ACOM038599"/>
</dbReference>
<evidence type="ECO:0000256" key="1">
    <source>
        <dbReference type="ARBA" id="ARBA00022729"/>
    </source>
</evidence>
<dbReference type="SUPFAM" id="SSF51445">
    <property type="entry name" value="(Trans)glycosidases"/>
    <property type="match status" value="1"/>
</dbReference>
<evidence type="ECO:0000313" key="3">
    <source>
        <dbReference type="EnsemblMetazoa" id="ACOM038599-PA.1"/>
    </source>
</evidence>
<feature type="chain" id="PRO_5036483952" evidence="2">
    <location>
        <begin position="25"/>
        <end position="294"/>
    </location>
</feature>
<dbReference type="PANTHER" id="PTHR43907">
    <property type="entry name" value="SLEI FAMILY PROTEIN"/>
    <property type="match status" value="1"/>
</dbReference>
<dbReference type="PANTHER" id="PTHR43907:SF1">
    <property type="entry name" value="GH18 DOMAIN-CONTAINING PROTEIN"/>
    <property type="match status" value="1"/>
</dbReference>
<keyword evidence="1 2" id="KW-0732">Signal</keyword>
<evidence type="ECO:0000256" key="2">
    <source>
        <dbReference type="SAM" id="SignalP"/>
    </source>
</evidence>
<dbReference type="Proteomes" id="UP000075882">
    <property type="component" value="Unassembled WGS sequence"/>
</dbReference>
<dbReference type="InterPro" id="IPR017853">
    <property type="entry name" value="GH"/>
</dbReference>
<sequence>MDRYLLSCLLLVCMVLAYPSEIAAQRSRVCFAQSGDYTTATSIGFCSHAVYIALNPTSKAFVGILNPANDADDLLGGIRKFANLKKTYPYVDLYMGVLGSISAGNILWLNQQASRKTFIDLLITKMASYPEMSGNWYALFVAELNTALTAKNLKLITALPWDASASGDIYYSSTLSTLPFNVIKTHEEMYSAVATTTTRPISPLFSLAAPFNDETKTIEVVPLLPEEVLLLQEEVPLLQEVVQQLLVVAPLLLEEALLHQTQHRQLRHQPVHHQPRLPRQVQRSLHRLLPAILR</sequence>
<proteinExistence type="predicted"/>
<accession>A0A8W7PXU0</accession>
<protein>
    <submittedName>
        <fullName evidence="3">Uncharacterized protein</fullName>
    </submittedName>
</protein>
<feature type="signal peptide" evidence="2">
    <location>
        <begin position="1"/>
        <end position="24"/>
    </location>
</feature>
<name>A0A8W7PXU0_ANOCL</name>
<reference evidence="3" key="1">
    <citation type="submission" date="2022-08" db="UniProtKB">
        <authorList>
            <consortium name="EnsemblMetazoa"/>
        </authorList>
    </citation>
    <scope>IDENTIFICATION</scope>
</reference>
<dbReference type="VEuPathDB" id="VectorBase:ACON2_042829"/>
<dbReference type="Gene3D" id="3.20.20.80">
    <property type="entry name" value="Glycosidases"/>
    <property type="match status" value="1"/>
</dbReference>